<proteinExistence type="predicted"/>
<keyword evidence="1" id="KW-1133">Transmembrane helix</keyword>
<dbReference type="EMBL" id="GIFC01001294">
    <property type="protein sequence ID" value="MXU83377.1"/>
    <property type="molecule type" value="Transcribed_RNA"/>
</dbReference>
<evidence type="ECO:0008006" key="4">
    <source>
        <dbReference type="Google" id="ProtNLM"/>
    </source>
</evidence>
<keyword evidence="2" id="KW-0732">Signal</keyword>
<evidence type="ECO:0000256" key="2">
    <source>
        <dbReference type="SAM" id="SignalP"/>
    </source>
</evidence>
<feature type="transmembrane region" description="Helical" evidence="1">
    <location>
        <begin position="41"/>
        <end position="60"/>
    </location>
</feature>
<keyword evidence="1" id="KW-0812">Transmembrane</keyword>
<reference evidence="3" key="1">
    <citation type="submission" date="2019-12" db="EMBL/GenBank/DDBJ databases">
        <title>An insight into the sialome of adult female Ixodes ricinus ticks feeding for 6 days.</title>
        <authorList>
            <person name="Perner J."/>
            <person name="Ribeiro J.M.C."/>
        </authorList>
    </citation>
    <scope>NUCLEOTIDE SEQUENCE</scope>
    <source>
        <strain evidence="3">Semi-engorged</strain>
        <tissue evidence="3">Salivary glands</tissue>
    </source>
</reference>
<dbReference type="AlphaFoldDB" id="A0A6B0U2G2"/>
<sequence>MILSICLFSCILRNAFSALVRWTSLYSGSGFCSLCSSVVAAVLMCSTTLLRSLLFFFFLIPEVFLNLRRVFETLS</sequence>
<keyword evidence="1" id="KW-0472">Membrane</keyword>
<organism evidence="3">
    <name type="scientific">Ixodes ricinus</name>
    <name type="common">Common tick</name>
    <name type="synonym">Acarus ricinus</name>
    <dbReference type="NCBI Taxonomy" id="34613"/>
    <lineage>
        <taxon>Eukaryota</taxon>
        <taxon>Metazoa</taxon>
        <taxon>Ecdysozoa</taxon>
        <taxon>Arthropoda</taxon>
        <taxon>Chelicerata</taxon>
        <taxon>Arachnida</taxon>
        <taxon>Acari</taxon>
        <taxon>Parasitiformes</taxon>
        <taxon>Ixodida</taxon>
        <taxon>Ixodoidea</taxon>
        <taxon>Ixodidae</taxon>
        <taxon>Ixodinae</taxon>
        <taxon>Ixodes</taxon>
    </lineage>
</organism>
<evidence type="ECO:0000313" key="3">
    <source>
        <dbReference type="EMBL" id="MXU83377.1"/>
    </source>
</evidence>
<accession>A0A6B0U2G2</accession>
<name>A0A6B0U2G2_IXORI</name>
<feature type="signal peptide" evidence="2">
    <location>
        <begin position="1"/>
        <end position="17"/>
    </location>
</feature>
<protein>
    <recommendedName>
        <fullName evidence="4">Secreted protein</fullName>
    </recommendedName>
</protein>
<evidence type="ECO:0000256" key="1">
    <source>
        <dbReference type="SAM" id="Phobius"/>
    </source>
</evidence>
<feature type="chain" id="PRO_5025504879" description="Secreted protein" evidence="2">
    <location>
        <begin position="18"/>
        <end position="75"/>
    </location>
</feature>